<proteinExistence type="predicted"/>
<dbReference type="Proteomes" id="UP001589810">
    <property type="component" value="Unassembled WGS sequence"/>
</dbReference>
<dbReference type="InterPro" id="IPR003719">
    <property type="entry name" value="Phenazine_PhzF-like"/>
</dbReference>
<dbReference type="PIRSF" id="PIRSF016184">
    <property type="entry name" value="PhzC_PhzF"/>
    <property type="match status" value="1"/>
</dbReference>
<dbReference type="RefSeq" id="WP_273941166.1">
    <property type="nucleotide sequence ID" value="NZ_CP097263.1"/>
</dbReference>
<name>A0ABV6MR12_9PSEU</name>
<evidence type="ECO:0000313" key="2">
    <source>
        <dbReference type="Proteomes" id="UP001589810"/>
    </source>
</evidence>
<comment type="caution">
    <text evidence="1">The sequence shown here is derived from an EMBL/GenBank/DDBJ whole genome shotgun (WGS) entry which is preliminary data.</text>
</comment>
<dbReference type="NCBIfam" id="TIGR00654">
    <property type="entry name" value="PhzF_family"/>
    <property type="match status" value="1"/>
</dbReference>
<accession>A0ABV6MR12</accession>
<evidence type="ECO:0000313" key="1">
    <source>
        <dbReference type="EMBL" id="MFC0542750.1"/>
    </source>
</evidence>
<sequence length="277" mass="29217">MTPQVQLVHVFPAGPGGGNPAPIVVDADGMSDDDMQAVAREYGHESGFVLADEHGYELRFWVPNHEMSMCGHATVGAVWLLGRLGRLPDGEVSLRTRSGPVTARRIDGGAEITQPRGRIEPVADEAVPAILDVLGIGPSDLAEAPVRNACTSRVKTLVPVADVAVLDGLRPDFAGVKRVCDSVGSTGLYPYAPSSPAGQVFDARQFPRSSGYPEDAATGIAAAALAFGLVDTGSVDPGRPIRIRQGRAMGRPSEITVRFRWQDTVIDGVWLGGKVTS</sequence>
<dbReference type="Gene3D" id="3.10.310.10">
    <property type="entry name" value="Diaminopimelate Epimerase, Chain A, domain 1"/>
    <property type="match status" value="2"/>
</dbReference>
<gene>
    <name evidence="1" type="ORF">ACFFH7_14730</name>
</gene>
<dbReference type="Pfam" id="PF02567">
    <property type="entry name" value="PhzC-PhzF"/>
    <property type="match status" value="1"/>
</dbReference>
<reference evidence="1 2" key="1">
    <citation type="submission" date="2024-09" db="EMBL/GenBank/DDBJ databases">
        <authorList>
            <person name="Sun Q."/>
            <person name="Mori K."/>
        </authorList>
    </citation>
    <scope>NUCLEOTIDE SEQUENCE [LARGE SCALE GENOMIC DNA]</scope>
    <source>
        <strain evidence="1 2">TBRC 1432</strain>
    </source>
</reference>
<organism evidence="1 2">
    <name type="scientific">Kutzneria chonburiensis</name>
    <dbReference type="NCBI Taxonomy" id="1483604"/>
    <lineage>
        <taxon>Bacteria</taxon>
        <taxon>Bacillati</taxon>
        <taxon>Actinomycetota</taxon>
        <taxon>Actinomycetes</taxon>
        <taxon>Pseudonocardiales</taxon>
        <taxon>Pseudonocardiaceae</taxon>
        <taxon>Kutzneria</taxon>
    </lineage>
</organism>
<keyword evidence="2" id="KW-1185">Reference proteome</keyword>
<protein>
    <submittedName>
        <fullName evidence="1">PhzF family phenazine biosynthesis protein</fullName>
    </submittedName>
</protein>
<dbReference type="EMBL" id="JBHLUD010000004">
    <property type="protein sequence ID" value="MFC0542750.1"/>
    <property type="molecule type" value="Genomic_DNA"/>
</dbReference>
<dbReference type="SUPFAM" id="SSF54506">
    <property type="entry name" value="Diaminopimelate epimerase-like"/>
    <property type="match status" value="1"/>
</dbReference>
<dbReference type="PANTHER" id="PTHR13774">
    <property type="entry name" value="PHENAZINE BIOSYNTHESIS PROTEIN"/>
    <property type="match status" value="1"/>
</dbReference>